<keyword evidence="3" id="KW-1185">Reference proteome</keyword>
<proteinExistence type="predicted"/>
<dbReference type="Proteomes" id="UP000649617">
    <property type="component" value="Unassembled WGS sequence"/>
</dbReference>
<feature type="non-terminal residue" evidence="2">
    <location>
        <position position="1"/>
    </location>
</feature>
<reference evidence="2" key="1">
    <citation type="submission" date="2021-02" db="EMBL/GenBank/DDBJ databases">
        <authorList>
            <person name="Dougan E. K."/>
            <person name="Rhodes N."/>
            <person name="Thang M."/>
            <person name="Chan C."/>
        </authorList>
    </citation>
    <scope>NUCLEOTIDE SEQUENCE</scope>
</reference>
<dbReference type="AlphaFoldDB" id="A0A812ULT7"/>
<accession>A0A812ULT7</accession>
<dbReference type="EMBL" id="CAJNIZ010038991">
    <property type="protein sequence ID" value="CAE7585845.1"/>
    <property type="molecule type" value="Genomic_DNA"/>
</dbReference>
<evidence type="ECO:0000313" key="2">
    <source>
        <dbReference type="EMBL" id="CAE7585845.1"/>
    </source>
</evidence>
<comment type="caution">
    <text evidence="2">The sequence shown here is derived from an EMBL/GenBank/DDBJ whole genome shotgun (WGS) entry which is preliminary data.</text>
</comment>
<feature type="non-terminal residue" evidence="2">
    <location>
        <position position="51"/>
    </location>
</feature>
<feature type="region of interest" description="Disordered" evidence="1">
    <location>
        <begin position="21"/>
        <end position="51"/>
    </location>
</feature>
<name>A0A812ULT7_SYMPI</name>
<protein>
    <submittedName>
        <fullName evidence="2">Uncharacterized protein</fullName>
    </submittedName>
</protein>
<organism evidence="2 3">
    <name type="scientific">Symbiodinium pilosum</name>
    <name type="common">Dinoflagellate</name>
    <dbReference type="NCBI Taxonomy" id="2952"/>
    <lineage>
        <taxon>Eukaryota</taxon>
        <taxon>Sar</taxon>
        <taxon>Alveolata</taxon>
        <taxon>Dinophyceae</taxon>
        <taxon>Suessiales</taxon>
        <taxon>Symbiodiniaceae</taxon>
        <taxon>Symbiodinium</taxon>
    </lineage>
</organism>
<gene>
    <name evidence="2" type="ORF">SPIL2461_LOCUS15649</name>
</gene>
<evidence type="ECO:0000313" key="3">
    <source>
        <dbReference type="Proteomes" id="UP000649617"/>
    </source>
</evidence>
<sequence>PTICTTRVCWDFKASDFLDRSARSSSPKRKRVGQPKPSKDDESPCRMLSLL</sequence>
<evidence type="ECO:0000256" key="1">
    <source>
        <dbReference type="SAM" id="MobiDB-lite"/>
    </source>
</evidence>